<dbReference type="InterPro" id="IPR008978">
    <property type="entry name" value="HSP20-like_chaperone"/>
</dbReference>
<gene>
    <name evidence="7" type="ORF">ILUMI_02875</name>
</gene>
<dbReference type="CDD" id="cd06467">
    <property type="entry name" value="p23_NUDC_like"/>
    <property type="match status" value="1"/>
</dbReference>
<evidence type="ECO:0000256" key="4">
    <source>
        <dbReference type="ARBA" id="ARBA00022490"/>
    </source>
</evidence>
<dbReference type="Gene3D" id="2.60.40.790">
    <property type="match status" value="1"/>
</dbReference>
<dbReference type="PROSITE" id="PS51203">
    <property type="entry name" value="CS"/>
    <property type="match status" value="1"/>
</dbReference>
<keyword evidence="8" id="KW-1185">Reference proteome</keyword>
<dbReference type="Proteomes" id="UP000801492">
    <property type="component" value="Unassembled WGS sequence"/>
</dbReference>
<evidence type="ECO:0000259" key="6">
    <source>
        <dbReference type="PROSITE" id="PS51203"/>
    </source>
</evidence>
<dbReference type="SUPFAM" id="SSF49764">
    <property type="entry name" value="HSP20-like chaperones"/>
    <property type="match status" value="1"/>
</dbReference>
<reference evidence="7" key="1">
    <citation type="submission" date="2019-08" db="EMBL/GenBank/DDBJ databases">
        <title>The genome of the North American firefly Photinus pyralis.</title>
        <authorList>
            <consortium name="Photinus pyralis genome working group"/>
            <person name="Fallon T.R."/>
            <person name="Sander Lower S.E."/>
            <person name="Weng J.-K."/>
        </authorList>
    </citation>
    <scope>NUCLEOTIDE SEQUENCE</scope>
    <source>
        <strain evidence="7">TRF0915ILg1</strain>
        <tissue evidence="7">Whole body</tissue>
    </source>
</reference>
<evidence type="ECO:0000256" key="5">
    <source>
        <dbReference type="ARBA" id="ARBA00023242"/>
    </source>
</evidence>
<keyword evidence="4" id="KW-0963">Cytoplasm</keyword>
<sequence>MGPKLVELRPNQSHLDPNFNGYKLSLEKLPIIKEALHVSVDHVLPSNDQYSFLHAKLFGLHNHLTGDVFNDNDCVYFVDKNQCVQKASLDEFGGSIILTKVWEVPEFKEHRDGDYNFSLKFANKNLAVISNGAGMLYIIETGSRNGSSTWQCVFCDEVIGSEKQFIIQDVVYNEDKLHCLLFSVEQDTSTKKCTAGLHWVTLVQADNDKSWGAVALRELSSKGDLYYAYFEPNCNAIYAVSDNGCRFTVDSENPIKDEPQSDAANSKYKWSQTYEDITLKFELPKEYKKDDINIKIDFNEIDVSYEDVLLKGKLTHRINKDTTTWTVTNNILEINLNKAENGVMWSEVVEGDQTGQLSVDPNIVEEAHHKLGHLCNENEITETQDEQGPIFSRQQIEECDFEDDKLAFFERLDCVSHEVTHRANLGSHHVLLTVKLSEDLPPAMAIRYDVDACLWQPIGSNDNFSLNHEATLLAFGYVQASKQQKKFCSCAPDLNYSVICESTRHVFIYRQNKPIGNAELRNRTTGKRFGTIAQQQVVNVSEDEILGIFAANNVLFLLTENSILVLKL</sequence>
<dbReference type="PANTHER" id="PTHR21664">
    <property type="entry name" value="CHRONIC MYELOGENOUS LEUKEMIA TUMOR ANTIGEN 66"/>
    <property type="match status" value="1"/>
</dbReference>
<dbReference type="OrthoDB" id="428655at2759"/>
<name>A0A8K0DFP5_IGNLU</name>
<feature type="domain" description="CS" evidence="6">
    <location>
        <begin position="263"/>
        <end position="349"/>
    </location>
</feature>
<dbReference type="EMBL" id="VTPC01001060">
    <property type="protein sequence ID" value="KAF2903311.1"/>
    <property type="molecule type" value="Genomic_DNA"/>
</dbReference>
<evidence type="ECO:0000313" key="8">
    <source>
        <dbReference type="Proteomes" id="UP000801492"/>
    </source>
</evidence>
<evidence type="ECO:0000256" key="3">
    <source>
        <dbReference type="ARBA" id="ARBA00018915"/>
    </source>
</evidence>
<organism evidence="7 8">
    <name type="scientific">Ignelater luminosus</name>
    <name type="common">Cucubano</name>
    <name type="synonym">Pyrophorus luminosus</name>
    <dbReference type="NCBI Taxonomy" id="2038154"/>
    <lineage>
        <taxon>Eukaryota</taxon>
        <taxon>Metazoa</taxon>
        <taxon>Ecdysozoa</taxon>
        <taxon>Arthropoda</taxon>
        <taxon>Hexapoda</taxon>
        <taxon>Insecta</taxon>
        <taxon>Pterygota</taxon>
        <taxon>Neoptera</taxon>
        <taxon>Endopterygota</taxon>
        <taxon>Coleoptera</taxon>
        <taxon>Polyphaga</taxon>
        <taxon>Elateriformia</taxon>
        <taxon>Elateroidea</taxon>
        <taxon>Elateridae</taxon>
        <taxon>Agrypninae</taxon>
        <taxon>Pyrophorini</taxon>
        <taxon>Ignelater</taxon>
    </lineage>
</organism>
<dbReference type="GO" id="GO:0005634">
    <property type="term" value="C:nucleus"/>
    <property type="evidence" value="ECO:0007669"/>
    <property type="project" value="UniProtKB-SubCell"/>
</dbReference>
<evidence type="ECO:0000313" key="7">
    <source>
        <dbReference type="EMBL" id="KAF2903311.1"/>
    </source>
</evidence>
<evidence type="ECO:0000256" key="2">
    <source>
        <dbReference type="ARBA" id="ARBA00004496"/>
    </source>
</evidence>
<dbReference type="Pfam" id="PF04969">
    <property type="entry name" value="CS"/>
    <property type="match status" value="1"/>
</dbReference>
<dbReference type="AlphaFoldDB" id="A0A8K0DFP5"/>
<dbReference type="PANTHER" id="PTHR21664:SF1">
    <property type="entry name" value="NUDC DOMAIN-CONTAINING PROTEIN 1"/>
    <property type="match status" value="1"/>
</dbReference>
<dbReference type="GO" id="GO:0005737">
    <property type="term" value="C:cytoplasm"/>
    <property type="evidence" value="ECO:0007669"/>
    <property type="project" value="UniProtKB-SubCell"/>
</dbReference>
<keyword evidence="5" id="KW-0539">Nucleus</keyword>
<accession>A0A8K0DFP5</accession>
<comment type="subcellular location">
    <subcellularLocation>
        <location evidence="2">Cytoplasm</location>
    </subcellularLocation>
    <subcellularLocation>
        <location evidence="1">Nucleus</location>
    </subcellularLocation>
</comment>
<proteinExistence type="predicted"/>
<dbReference type="InterPro" id="IPR037895">
    <property type="entry name" value="NUDCD1"/>
</dbReference>
<evidence type="ECO:0000256" key="1">
    <source>
        <dbReference type="ARBA" id="ARBA00004123"/>
    </source>
</evidence>
<comment type="caution">
    <text evidence="7">The sequence shown here is derived from an EMBL/GenBank/DDBJ whole genome shotgun (WGS) entry which is preliminary data.</text>
</comment>
<dbReference type="InterPro" id="IPR007052">
    <property type="entry name" value="CS_dom"/>
</dbReference>
<protein>
    <recommendedName>
        <fullName evidence="3">NudC domain-containing protein 1</fullName>
    </recommendedName>
</protein>